<organism evidence="1 2">
    <name type="scientific">Saccharolobus shibatae</name>
    <dbReference type="NCBI Taxonomy" id="2286"/>
    <lineage>
        <taxon>Archaea</taxon>
        <taxon>Thermoproteota</taxon>
        <taxon>Thermoprotei</taxon>
        <taxon>Sulfolobales</taxon>
        <taxon>Sulfolobaceae</taxon>
        <taxon>Saccharolobus</taxon>
    </lineage>
</organism>
<accession>A0A8F5C1C2</accession>
<keyword evidence="2" id="KW-1185">Reference proteome</keyword>
<dbReference type="EMBL" id="CP077713">
    <property type="protein sequence ID" value="QXJ35317.1"/>
    <property type="molecule type" value="Genomic_DNA"/>
</dbReference>
<gene>
    <name evidence="1" type="ORF">J5U22_01864</name>
</gene>
<protein>
    <submittedName>
        <fullName evidence="1">ISC1316 family transposase</fullName>
    </submittedName>
</protein>
<proteinExistence type="predicted"/>
<reference evidence="1 2" key="1">
    <citation type="journal article" date="2021" name="Environ. Microbiol.">
        <title>New insights into the diversity and evolution of the archaeal mobilome from three complete genomes of Saccharolobus shibatae.</title>
        <authorList>
            <person name="Medvedeva S."/>
            <person name="Brandt D."/>
            <person name="Cvirkaite-Krupovic V."/>
            <person name="Liu Y."/>
            <person name="Severinov K."/>
            <person name="Ishino S."/>
            <person name="Ishino Y."/>
            <person name="Prangishvili D."/>
            <person name="Kalinowski J."/>
            <person name="Krupovic M."/>
        </authorList>
    </citation>
    <scope>NUCLEOTIDE SEQUENCE [LARGE SCALE GENOMIC DNA]</scope>
    <source>
        <strain evidence="1 2">S38A</strain>
    </source>
</reference>
<sequence>MSIVTFRFRAFTDEQTLRALKARLKLACEIYNTLRWADIYFYQRDGKGLTQTELRQLALDLRKQDKEYKQLHSQVVQEIANRFYEARQRFFQELARFPKEKKIHKWYLLSILKVVGKYYPSEK</sequence>
<evidence type="ECO:0000313" key="2">
    <source>
        <dbReference type="Proteomes" id="UP000694036"/>
    </source>
</evidence>
<evidence type="ECO:0000313" key="1">
    <source>
        <dbReference type="EMBL" id="QXJ35317.1"/>
    </source>
</evidence>
<dbReference type="Proteomes" id="UP000694036">
    <property type="component" value="Chromosome"/>
</dbReference>
<dbReference type="AlphaFoldDB" id="A0A8F5C1C2"/>
<name>A0A8F5C1C2_9CREN</name>